<comment type="similarity">
    <text evidence="1">Belongs to the TEL2 family.</text>
</comment>
<dbReference type="Proteomes" id="UP000818624">
    <property type="component" value="Chromosome 1"/>
</dbReference>
<evidence type="ECO:0000313" key="4">
    <source>
        <dbReference type="EMBL" id="WFD45855.1"/>
    </source>
</evidence>
<dbReference type="Gene3D" id="1.25.40.720">
    <property type="entry name" value="Telomere length regulation protein 2, C-terminal domain"/>
    <property type="match status" value="1"/>
</dbReference>
<dbReference type="InterPro" id="IPR038528">
    <property type="entry name" value="TEL2_C_sf"/>
</dbReference>
<sequence>MDAAANDAPQRELLRLVDQPMSVASIEALLGILLPPLAWVDALPQAFQTYHGRIAPPSALGAWWASVQHALLSNTLVTWGDALKKKNLYLVVLDGYFTPTNERADKVWQYTLATCSEQLSATTRRPDAKMHPYTREALAHILSRVGQFALVPRLLRATSNERSAATRDLAWSECVSQLVSLPTRAANVFQHDTPPCMAQDTFLMRVATDWEGALSLGLPAHMAELAAKLVKSGFVAHRAQGACFWAAVLPRVMEHVETSDGVPFLPSYTHAWHAVMEQLGPNRGALVYALAQQLDAQLTRTRRAWPIALDEHAPGTEGRAFLSPEASVARDAAYAFLALVAYAEDDDPLELVRIGSAYPTTLYTPLLSLAIAAWLHPRALDDLVEYWADATRCTHTSVKQEQSLTALLLAYTTDDALRAAWASLAQSEMFLHGVSVHLDHDDPVVRRLGMLVAECVSARTAAPGGTPLRFPASVWDGRGDGREVCRVLRAMTVSFAFPTIKNAHSDHTQWSAALQLDAQPTALVPAPAPAPVPRRTSPPTRRLPARVPPKAAQPAPRPLIQVLDDDADAPDTGEFHTYAAPADHAMSSDEGVDTSDDEADAPPGAEDDASSTLDTAFQKRRRAPVYIHELAPLARERDVHAQKLLLKHAEALVRRKTGWGMEIAEQAVDLCIALCAMQDHYGLRDFEARRIAALAALCVACPDPCVDCVYEQLFTPHYAAAQRVGMLHAVARAAQELAGVRVEEVDVAAHRMADDAASHARESGERRTAAADPARHAARTRERAVQAALHADVRAPLPFAPPGSVRPTVQYTHVALRTFVFPLVTRFFAYQQAHRRRRVAYAGSEVVLSTLVLNALLQTLAVLCYYAQNAAHYFQQLVPDVLELVDHVLLTEQDTLVAGAALSLALIVLEATVPTSHAVALVRAHAPLLARLQDAAQARFAALEARAGVASATPELVVSPDARARRMAAAVVVVLAELQQAAQAALLATLPHS</sequence>
<feature type="domain" description="Telomere length regulation protein conserved" evidence="3">
    <location>
        <begin position="624"/>
        <end position="734"/>
    </location>
</feature>
<protein>
    <submittedName>
        <fullName evidence="4">Telomere binding protein</fullName>
    </submittedName>
</protein>
<evidence type="ECO:0000259" key="3">
    <source>
        <dbReference type="Pfam" id="PF10193"/>
    </source>
</evidence>
<dbReference type="PANTHER" id="PTHR15830">
    <property type="entry name" value="TELOMERE LENGTH REGULATION PROTEIN TEL2 FAMILY MEMBER"/>
    <property type="match status" value="1"/>
</dbReference>
<evidence type="ECO:0000313" key="5">
    <source>
        <dbReference type="Proteomes" id="UP000818624"/>
    </source>
</evidence>
<organism evidence="4 5">
    <name type="scientific">Malassezia furfur</name>
    <name type="common">Pityriasis versicolor infection agent</name>
    <name type="synonym">Pityrosporum furfur</name>
    <dbReference type="NCBI Taxonomy" id="55194"/>
    <lineage>
        <taxon>Eukaryota</taxon>
        <taxon>Fungi</taxon>
        <taxon>Dikarya</taxon>
        <taxon>Basidiomycota</taxon>
        <taxon>Ustilaginomycotina</taxon>
        <taxon>Malasseziomycetes</taxon>
        <taxon>Malasseziales</taxon>
        <taxon>Malasseziaceae</taxon>
        <taxon>Malassezia</taxon>
    </lineage>
</organism>
<dbReference type="Pfam" id="PF10193">
    <property type="entry name" value="Telomere_reg-2"/>
    <property type="match status" value="1"/>
</dbReference>
<evidence type="ECO:0000256" key="2">
    <source>
        <dbReference type="SAM" id="MobiDB-lite"/>
    </source>
</evidence>
<accession>A0ABY8ELG1</accession>
<gene>
    <name evidence="4" type="primary">TEL2</name>
    <name evidence="4" type="ORF">GLX27_000480</name>
</gene>
<name>A0ABY8ELG1_MALFU</name>
<reference evidence="4 5" key="1">
    <citation type="journal article" date="2020" name="Elife">
        <title>Loss of centromere function drives karyotype evolution in closely related Malassezia species.</title>
        <authorList>
            <person name="Sankaranarayanan S.R."/>
            <person name="Ianiri G."/>
            <person name="Coelho M.A."/>
            <person name="Reza M.H."/>
            <person name="Thimmappa B.C."/>
            <person name="Ganguly P."/>
            <person name="Vadnala R.N."/>
            <person name="Sun S."/>
            <person name="Siddharthan R."/>
            <person name="Tellgren-Roth C."/>
            <person name="Dawson T.L."/>
            <person name="Heitman J."/>
            <person name="Sanyal K."/>
        </authorList>
    </citation>
    <scope>NUCLEOTIDE SEQUENCE [LARGE SCALE GENOMIC DNA]</scope>
    <source>
        <strain evidence="4">CBS14141</strain>
    </source>
</reference>
<feature type="region of interest" description="Disordered" evidence="2">
    <location>
        <begin position="523"/>
        <end position="615"/>
    </location>
</feature>
<feature type="compositionally biased region" description="Acidic residues" evidence="2">
    <location>
        <begin position="590"/>
        <end position="609"/>
    </location>
</feature>
<evidence type="ECO:0000256" key="1">
    <source>
        <dbReference type="ARBA" id="ARBA00006133"/>
    </source>
</evidence>
<dbReference type="InterPro" id="IPR019337">
    <property type="entry name" value="Telomere_length_regulation_dom"/>
</dbReference>
<dbReference type="PANTHER" id="PTHR15830:SF10">
    <property type="entry name" value="TELOMERE LENGTH REGULATION PROTEIN TEL2 HOMOLOG"/>
    <property type="match status" value="1"/>
</dbReference>
<dbReference type="EMBL" id="CP046234">
    <property type="protein sequence ID" value="WFD45855.1"/>
    <property type="molecule type" value="Genomic_DNA"/>
</dbReference>
<proteinExistence type="inferred from homology"/>
<dbReference type="InterPro" id="IPR051970">
    <property type="entry name" value="TEL2_Regulation"/>
</dbReference>
<keyword evidence="5" id="KW-1185">Reference proteome</keyword>
<feature type="region of interest" description="Disordered" evidence="2">
    <location>
        <begin position="755"/>
        <end position="777"/>
    </location>
</feature>
<feature type="compositionally biased region" description="Low complexity" evidence="2">
    <location>
        <begin position="533"/>
        <end position="542"/>
    </location>
</feature>